<keyword evidence="1" id="KW-0808">Transferase</keyword>
<dbReference type="Pfam" id="PF13704">
    <property type="entry name" value="Glyco_tranf_2_4"/>
    <property type="match status" value="1"/>
</dbReference>
<evidence type="ECO:0000313" key="2">
    <source>
        <dbReference type="Proteomes" id="UP000077786"/>
    </source>
</evidence>
<evidence type="ECO:0000313" key="1">
    <source>
        <dbReference type="EMBL" id="OAJ66885.1"/>
    </source>
</evidence>
<organism evidence="1 2">
    <name type="scientific">Gluconobacter cerinus</name>
    <dbReference type="NCBI Taxonomy" id="38307"/>
    <lineage>
        <taxon>Bacteria</taxon>
        <taxon>Pseudomonadati</taxon>
        <taxon>Pseudomonadota</taxon>
        <taxon>Alphaproteobacteria</taxon>
        <taxon>Acetobacterales</taxon>
        <taxon>Acetobacteraceae</taxon>
        <taxon>Gluconobacter</taxon>
    </lineage>
</organism>
<accession>A0A1B6VI35</accession>
<dbReference type="InterPro" id="IPR029044">
    <property type="entry name" value="Nucleotide-diphossugar_trans"/>
</dbReference>
<dbReference type="PATRIC" id="fig|38307.3.peg.2737"/>
<dbReference type="RefSeq" id="WP_064275139.1">
    <property type="nucleotide sequence ID" value="NZ_LUTU01000013.1"/>
</dbReference>
<dbReference type="OrthoDB" id="1997677at2"/>
<sequence>MPSAACAVLTHNAAPLLKEWLLWHLTLGFDRILVLDAGSTDETQAVALTAEHVGPIEFHEFTGDDELSPEELRKTLTAEAARLVGQEQDWLLVLDVDEFLDPDTTLEHLLATAGDADAIAINWCIYGKPLKPVPASSVIQASPYRSTSIFPDNRMARLFAQTKKLPTSIDVLSPDLFRERIAHPDGTPVNRIGPGVAVSWKGARILHYVWGGDPDMPPHLADHYFCRDEEDLSPRRRLPDISMIRHDLINAQAYRGLENLLQNLTQKPSLALSGLPDAGSSMPDHSQHEQFSFHRIRPSAEEQLLLTPQSAPFPTRTRACFIQDVTGDFLVVGADGSPRFSSDPNIKTTDKLVGIYQDSHPEILMLSSLNGHPVQLRDPSLLRPVLKIRWIEADTFVFAGDSGFGETQFQFVPTEEKISLDLPALPAVDTPGGLSFKGFCAWFIRHPHCALRDVARVIALLSKMGRKDMGNAVPELQTFL</sequence>
<dbReference type="AlphaFoldDB" id="A0A1B6VI35"/>
<dbReference type="GO" id="GO:0016740">
    <property type="term" value="F:transferase activity"/>
    <property type="evidence" value="ECO:0007669"/>
    <property type="project" value="UniProtKB-KW"/>
</dbReference>
<comment type="caution">
    <text evidence="1">The sequence shown here is derived from an EMBL/GenBank/DDBJ whole genome shotgun (WGS) entry which is preliminary data.</text>
</comment>
<dbReference type="Proteomes" id="UP000077786">
    <property type="component" value="Unassembled WGS sequence"/>
</dbReference>
<name>A0A1B6VI35_9PROT</name>
<gene>
    <name evidence="1" type="ORF">A0123_02622</name>
</gene>
<dbReference type="EMBL" id="LUTU01000013">
    <property type="protein sequence ID" value="OAJ66885.1"/>
    <property type="molecule type" value="Genomic_DNA"/>
</dbReference>
<dbReference type="SUPFAM" id="SSF53448">
    <property type="entry name" value="Nucleotide-diphospho-sugar transferases"/>
    <property type="match status" value="1"/>
</dbReference>
<reference evidence="1 2" key="1">
    <citation type="submission" date="2016-03" db="EMBL/GenBank/DDBJ databases">
        <title>Draft genome sequence of Gluconobacter cerinus strain CECT 9110.</title>
        <authorList>
            <person name="Sainz F."/>
            <person name="Mas A."/>
            <person name="Torija M.J."/>
        </authorList>
    </citation>
    <scope>NUCLEOTIDE SEQUENCE [LARGE SCALE GENOMIC DNA]</scope>
    <source>
        <strain evidence="1 2">CECT 9110</strain>
    </source>
</reference>
<protein>
    <submittedName>
        <fullName evidence="1">Glycosyltransferase</fullName>
    </submittedName>
</protein>
<proteinExistence type="predicted"/>